<evidence type="ECO:0000313" key="2">
    <source>
        <dbReference type="Proteomes" id="UP000799755"/>
    </source>
</evidence>
<organism evidence="1 2">
    <name type="scientific">Lindgomyces ingoldianus</name>
    <dbReference type="NCBI Taxonomy" id="673940"/>
    <lineage>
        <taxon>Eukaryota</taxon>
        <taxon>Fungi</taxon>
        <taxon>Dikarya</taxon>
        <taxon>Ascomycota</taxon>
        <taxon>Pezizomycotina</taxon>
        <taxon>Dothideomycetes</taxon>
        <taxon>Pleosporomycetidae</taxon>
        <taxon>Pleosporales</taxon>
        <taxon>Lindgomycetaceae</taxon>
        <taxon>Lindgomyces</taxon>
    </lineage>
</organism>
<evidence type="ECO:0000313" key="1">
    <source>
        <dbReference type="EMBL" id="KAF2465637.1"/>
    </source>
</evidence>
<protein>
    <submittedName>
        <fullName evidence="1">Uncharacterized protein</fullName>
    </submittedName>
</protein>
<keyword evidence="2" id="KW-1185">Reference proteome</keyword>
<gene>
    <name evidence="1" type="ORF">BDR25DRAFT_318481</name>
</gene>
<dbReference type="EMBL" id="MU003529">
    <property type="protein sequence ID" value="KAF2465637.1"/>
    <property type="molecule type" value="Genomic_DNA"/>
</dbReference>
<sequence length="546" mass="60748">MASDDGKASVAFAPSTSSSTPLAEELRYFIVRSDRSMVPLVPADQLPFQLEGVQCTLSHWQVAVEKWKFIRETMAYPSQLAVQTSEQPLSPRPLASGTKTSTPQVSIQAICQSPRSPIFVPSNAKARGEGYAMKLGRMPNRNSNFQPPPRPRSLKWSQAESPDHRHATCSSTKLGLATSGLEKRPVLPTDGIVGTFQTEVQRFDYRQQLLPPSGIKQDPPKKVYCTYWLRRGECGYTAKGCRYKHEMPSLNVLRSIGISSVPKWWKEKAAIRTGGTWHQHHMNENEKSRELSTYSEDHNTWSQIPKRETHDARHVTLWNETADLQHNTAINDSENKATCATEPKTAGCTQGDLIVLDQPAFSPKPQLQQAVPSVDFHSVSRQSYAFSCGSPSLSPPPYPVPRSSVHPPISPQKPPNILRNSGSSPSVDYQRRHEHRGAQQTNLAPQPPSTKKLGQPMSRHATTDGEHAEASPNTTYSQRHELERSPSSLRKQTTNLKHVDHHHEKCSRCQKTSHRVDGFASRRPSKDHVSLTSAPAASTEPFVGLI</sequence>
<dbReference type="Proteomes" id="UP000799755">
    <property type="component" value="Unassembled WGS sequence"/>
</dbReference>
<name>A0ACB6QHP3_9PLEO</name>
<proteinExistence type="predicted"/>
<accession>A0ACB6QHP3</accession>
<reference evidence="1" key="1">
    <citation type="journal article" date="2020" name="Stud. Mycol.">
        <title>101 Dothideomycetes genomes: a test case for predicting lifestyles and emergence of pathogens.</title>
        <authorList>
            <person name="Haridas S."/>
            <person name="Albert R."/>
            <person name="Binder M."/>
            <person name="Bloem J."/>
            <person name="Labutti K."/>
            <person name="Salamov A."/>
            <person name="Andreopoulos B."/>
            <person name="Baker S."/>
            <person name="Barry K."/>
            <person name="Bills G."/>
            <person name="Bluhm B."/>
            <person name="Cannon C."/>
            <person name="Castanera R."/>
            <person name="Culley D."/>
            <person name="Daum C."/>
            <person name="Ezra D."/>
            <person name="Gonzalez J."/>
            <person name="Henrissat B."/>
            <person name="Kuo A."/>
            <person name="Liang C."/>
            <person name="Lipzen A."/>
            <person name="Lutzoni F."/>
            <person name="Magnuson J."/>
            <person name="Mondo S."/>
            <person name="Nolan M."/>
            <person name="Ohm R."/>
            <person name="Pangilinan J."/>
            <person name="Park H.-J."/>
            <person name="Ramirez L."/>
            <person name="Alfaro M."/>
            <person name="Sun H."/>
            <person name="Tritt A."/>
            <person name="Yoshinaga Y."/>
            <person name="Zwiers L.-H."/>
            <person name="Turgeon B."/>
            <person name="Goodwin S."/>
            <person name="Spatafora J."/>
            <person name="Crous P."/>
            <person name="Grigoriev I."/>
        </authorList>
    </citation>
    <scope>NUCLEOTIDE SEQUENCE</scope>
    <source>
        <strain evidence="1">ATCC 200398</strain>
    </source>
</reference>
<comment type="caution">
    <text evidence="1">The sequence shown here is derived from an EMBL/GenBank/DDBJ whole genome shotgun (WGS) entry which is preliminary data.</text>
</comment>